<comment type="caution">
    <text evidence="8">The sequence shown here is derived from an EMBL/GenBank/DDBJ whole genome shotgun (WGS) entry which is preliminary data.</text>
</comment>
<dbReference type="Proteomes" id="UP001596455">
    <property type="component" value="Unassembled WGS sequence"/>
</dbReference>
<evidence type="ECO:0000256" key="3">
    <source>
        <dbReference type="ARBA" id="ARBA00022723"/>
    </source>
</evidence>
<dbReference type="InterPro" id="IPR036291">
    <property type="entry name" value="NAD(P)-bd_dom_sf"/>
</dbReference>
<accession>A0ABW2QB53</accession>
<dbReference type="InterPro" id="IPR002328">
    <property type="entry name" value="ADH_Zn_CS"/>
</dbReference>
<dbReference type="PANTHER" id="PTHR43350:SF2">
    <property type="entry name" value="GROES-LIKE ZINC-BINDING ALCOHOL DEHYDROGENASE FAMILY PROTEIN"/>
    <property type="match status" value="1"/>
</dbReference>
<feature type="domain" description="Enoyl reductase (ER)" evidence="7">
    <location>
        <begin position="14"/>
        <end position="370"/>
    </location>
</feature>
<dbReference type="InterPro" id="IPR013149">
    <property type="entry name" value="ADH-like_C"/>
</dbReference>
<keyword evidence="3 6" id="KW-0479">Metal-binding</keyword>
<dbReference type="RefSeq" id="WP_382395670.1">
    <property type="nucleotide sequence ID" value="NZ_JBHTCQ010000003.1"/>
</dbReference>
<evidence type="ECO:0000256" key="4">
    <source>
        <dbReference type="ARBA" id="ARBA00022833"/>
    </source>
</evidence>
<reference evidence="9" key="1">
    <citation type="journal article" date="2019" name="Int. J. Syst. Evol. Microbiol.">
        <title>The Global Catalogue of Microorganisms (GCM) 10K type strain sequencing project: providing services to taxonomists for standard genome sequencing and annotation.</title>
        <authorList>
            <consortium name="The Broad Institute Genomics Platform"/>
            <consortium name="The Broad Institute Genome Sequencing Center for Infectious Disease"/>
            <person name="Wu L."/>
            <person name="Ma J."/>
        </authorList>
    </citation>
    <scope>NUCLEOTIDE SEQUENCE [LARGE SCALE GENOMIC DNA]</scope>
    <source>
        <strain evidence="9">JCM 1490</strain>
    </source>
</reference>
<dbReference type="InterPro" id="IPR013154">
    <property type="entry name" value="ADH-like_N"/>
</dbReference>
<protein>
    <submittedName>
        <fullName evidence="8">NAD(P)-dependent alcohol dehydrogenase</fullName>
    </submittedName>
</protein>
<dbReference type="SUPFAM" id="SSF50129">
    <property type="entry name" value="GroES-like"/>
    <property type="match status" value="1"/>
</dbReference>
<dbReference type="Gene3D" id="3.90.180.10">
    <property type="entry name" value="Medium-chain alcohol dehydrogenases, catalytic domain"/>
    <property type="match status" value="1"/>
</dbReference>
<gene>
    <name evidence="8" type="ORF">ACFQQL_14635</name>
</gene>
<dbReference type="Pfam" id="PF00107">
    <property type="entry name" value="ADH_zinc_N"/>
    <property type="match status" value="1"/>
</dbReference>
<evidence type="ECO:0000313" key="9">
    <source>
        <dbReference type="Proteomes" id="UP001596455"/>
    </source>
</evidence>
<sequence length="389" mass="39924">MTVSASAAVVDAVGRPFTYRDIEIDEPGPGEILVRIVATGVCHTDEITRHGDLPMPFPSVLGHEGAGVVVAVGEDVETPAVGDRVVLGWPYCGTCRHCRAGEHRYCLRLGEAVASGTRLLGPRAGRSGYRTADGGTLHGHFFGQSSFATHSLALASSAVVLPDDVPLDIAGPLACGISTGAGAVLNVARPEPGSSLVVYGVGAVGLAAVMAAASTPATTIVAVDRHASRLQLARELGATHAVDAALEEDVAGVVRDLCGGSADVAIECTGVIDVVHQAVATVGMLGTCLLVGGAPAGATFTVDHLSALWGKRIVGVLGGSGRSDTLIPGLLELHRQGRFPFEKLIRHFDFDDVEGALEASRSGEAIKPVLRVRHDGEPPADTEDVTGIA</sequence>
<evidence type="ECO:0000256" key="2">
    <source>
        <dbReference type="ARBA" id="ARBA00008072"/>
    </source>
</evidence>
<evidence type="ECO:0000259" key="7">
    <source>
        <dbReference type="SMART" id="SM00829"/>
    </source>
</evidence>
<dbReference type="Gene3D" id="3.40.50.720">
    <property type="entry name" value="NAD(P)-binding Rossmann-like Domain"/>
    <property type="match status" value="1"/>
</dbReference>
<keyword evidence="9" id="KW-1185">Reference proteome</keyword>
<dbReference type="CDD" id="cd08278">
    <property type="entry name" value="benzyl_alcohol_DH"/>
    <property type="match status" value="1"/>
</dbReference>
<dbReference type="InterPro" id="IPR020843">
    <property type="entry name" value="ER"/>
</dbReference>
<dbReference type="EMBL" id="JBHTCQ010000003">
    <property type="protein sequence ID" value="MFC7406351.1"/>
    <property type="molecule type" value="Genomic_DNA"/>
</dbReference>
<name>A0ABW2QB53_9MICO</name>
<organism evidence="8 9">
    <name type="scientific">Georgenia alba</name>
    <dbReference type="NCBI Taxonomy" id="2233858"/>
    <lineage>
        <taxon>Bacteria</taxon>
        <taxon>Bacillati</taxon>
        <taxon>Actinomycetota</taxon>
        <taxon>Actinomycetes</taxon>
        <taxon>Micrococcales</taxon>
        <taxon>Bogoriellaceae</taxon>
        <taxon>Georgenia</taxon>
    </lineage>
</organism>
<evidence type="ECO:0000256" key="1">
    <source>
        <dbReference type="ARBA" id="ARBA00001947"/>
    </source>
</evidence>
<keyword evidence="4 6" id="KW-0862">Zinc</keyword>
<comment type="similarity">
    <text evidence="2 6">Belongs to the zinc-containing alcohol dehydrogenase family.</text>
</comment>
<dbReference type="PROSITE" id="PS00059">
    <property type="entry name" value="ADH_ZINC"/>
    <property type="match status" value="1"/>
</dbReference>
<evidence type="ECO:0000256" key="6">
    <source>
        <dbReference type="RuleBase" id="RU361277"/>
    </source>
</evidence>
<dbReference type="Pfam" id="PF08240">
    <property type="entry name" value="ADH_N"/>
    <property type="match status" value="1"/>
</dbReference>
<dbReference type="SMART" id="SM00829">
    <property type="entry name" value="PKS_ER"/>
    <property type="match status" value="1"/>
</dbReference>
<keyword evidence="5" id="KW-0560">Oxidoreductase</keyword>
<dbReference type="InterPro" id="IPR011032">
    <property type="entry name" value="GroES-like_sf"/>
</dbReference>
<dbReference type="PANTHER" id="PTHR43350">
    <property type="entry name" value="NAD-DEPENDENT ALCOHOL DEHYDROGENASE"/>
    <property type="match status" value="1"/>
</dbReference>
<comment type="cofactor">
    <cofactor evidence="1 6">
        <name>Zn(2+)</name>
        <dbReference type="ChEBI" id="CHEBI:29105"/>
    </cofactor>
</comment>
<dbReference type="SUPFAM" id="SSF51735">
    <property type="entry name" value="NAD(P)-binding Rossmann-fold domains"/>
    <property type="match status" value="1"/>
</dbReference>
<evidence type="ECO:0000313" key="8">
    <source>
        <dbReference type="EMBL" id="MFC7406351.1"/>
    </source>
</evidence>
<proteinExistence type="inferred from homology"/>
<evidence type="ECO:0000256" key="5">
    <source>
        <dbReference type="ARBA" id="ARBA00023002"/>
    </source>
</evidence>